<comment type="similarity">
    <text evidence="1">Belongs to the glycosyl hydrolase 2 family.</text>
</comment>
<feature type="signal peptide" evidence="5">
    <location>
        <begin position="1"/>
        <end position="20"/>
    </location>
</feature>
<dbReference type="InterPro" id="IPR013783">
    <property type="entry name" value="Ig-like_fold"/>
</dbReference>
<evidence type="ECO:0000313" key="12">
    <source>
        <dbReference type="Proteomes" id="UP000290204"/>
    </source>
</evidence>
<dbReference type="Gene3D" id="2.60.120.260">
    <property type="entry name" value="Galactose-binding domain-like"/>
    <property type="match status" value="1"/>
</dbReference>
<protein>
    <recommendedName>
        <fullName evidence="5">Arabinogalactan endo-beta-1,4-galactanase</fullName>
        <ecNumber evidence="5">3.2.1.89</ecNumber>
    </recommendedName>
</protein>
<dbReference type="Pfam" id="PF07745">
    <property type="entry name" value="Glyco_hydro_53"/>
    <property type="match status" value="1"/>
</dbReference>
<gene>
    <name evidence="11" type="ORF">ESA94_19685</name>
</gene>
<keyword evidence="12" id="KW-1185">Reference proteome</keyword>
<dbReference type="NCBIfam" id="NF041462">
    <property type="entry name" value="GalA"/>
    <property type="match status" value="1"/>
</dbReference>
<feature type="domain" description="Glycoside hydrolase family 2 catalytic" evidence="7">
    <location>
        <begin position="321"/>
        <end position="401"/>
    </location>
</feature>
<accession>A0A4Q1CDN7</accession>
<dbReference type="EMBL" id="SDHW01000008">
    <property type="protein sequence ID" value="RXK57744.1"/>
    <property type="molecule type" value="Genomic_DNA"/>
</dbReference>
<dbReference type="GO" id="GO:0015926">
    <property type="term" value="F:glucosidase activity"/>
    <property type="evidence" value="ECO:0007669"/>
    <property type="project" value="InterPro"/>
</dbReference>
<comment type="caution">
    <text evidence="11">The sequence shown here is derived from an EMBL/GenBank/DDBJ whole genome shotgun (WGS) entry which is preliminary data.</text>
</comment>
<feature type="chain" id="PRO_5021039438" description="Arabinogalactan endo-beta-1,4-galactanase" evidence="5">
    <location>
        <begin position="21"/>
        <end position="1132"/>
    </location>
</feature>
<dbReference type="RefSeq" id="WP_129132668.1">
    <property type="nucleotide sequence ID" value="NZ_SDHW01000008.1"/>
</dbReference>
<evidence type="ECO:0000259" key="7">
    <source>
        <dbReference type="Pfam" id="PF02836"/>
    </source>
</evidence>
<evidence type="ECO:0000259" key="10">
    <source>
        <dbReference type="Pfam" id="PF18565"/>
    </source>
</evidence>
<dbReference type="OrthoDB" id="9801077at2"/>
<dbReference type="PANTHER" id="PTHR42732:SF1">
    <property type="entry name" value="BETA-MANNOSIDASE"/>
    <property type="match status" value="1"/>
</dbReference>
<feature type="domain" description="Glycoside hydrolase family 2" evidence="10">
    <location>
        <begin position="695"/>
        <end position="795"/>
    </location>
</feature>
<dbReference type="InterPro" id="IPR040605">
    <property type="entry name" value="Glyco_hydro2_dom5"/>
</dbReference>
<dbReference type="InterPro" id="IPR048230">
    <property type="entry name" value="GalA-like"/>
</dbReference>
<dbReference type="SUPFAM" id="SSF49373">
    <property type="entry name" value="Invasin/intimin cell-adhesion fragments"/>
    <property type="match status" value="1"/>
</dbReference>
<dbReference type="InterPro" id="IPR008964">
    <property type="entry name" value="Invasin/intimin_cell_adhesion"/>
</dbReference>
<dbReference type="GO" id="GO:0005975">
    <property type="term" value="P:carbohydrate metabolic process"/>
    <property type="evidence" value="ECO:0007669"/>
    <property type="project" value="InterPro"/>
</dbReference>
<dbReference type="InterPro" id="IPR011683">
    <property type="entry name" value="Glyco_hydro_53"/>
</dbReference>
<dbReference type="InterPro" id="IPR051913">
    <property type="entry name" value="GH2_Domain-Containing"/>
</dbReference>
<feature type="domain" description="DUF4982" evidence="9">
    <location>
        <begin position="625"/>
        <end position="679"/>
    </location>
</feature>
<dbReference type="Proteomes" id="UP000290204">
    <property type="component" value="Unassembled WGS sequence"/>
</dbReference>
<organism evidence="11 12">
    <name type="scientific">Lacibacter luteus</name>
    <dbReference type="NCBI Taxonomy" id="2508719"/>
    <lineage>
        <taxon>Bacteria</taxon>
        <taxon>Pseudomonadati</taxon>
        <taxon>Bacteroidota</taxon>
        <taxon>Chitinophagia</taxon>
        <taxon>Chitinophagales</taxon>
        <taxon>Chitinophagaceae</taxon>
        <taxon>Lacibacter</taxon>
    </lineage>
</organism>
<dbReference type="Pfam" id="PF02836">
    <property type="entry name" value="Glyco_hydro_2_C"/>
    <property type="match status" value="2"/>
</dbReference>
<sequence length="1132" mass="127900">MMRVFFLAILTVCSLFTASAQRKQINFDNNWKFAFGHAANPEKDFNYSIKTIFSKSGAGAATAIDPKFNDSSWRSLNLPHDWAVELPFSYVDNFDVESHGYKPVGGLFPATSIGWYRKQFKLEKADSGRRFQLQFDGIFRDAQVWINGFYLGNNKSGYVGANYDVTDFLNFDRSNVIVVRVDATQYEGWFYEGAGIYRHVWLNSYPSAHIATDGVFAYATINGNKATLSVETSLINEYGGTGNYSVAAYVTDRAGNKIAVGKEQSIALGVLEEKTIKQTIAVNNPTLWSLENPYLNRVVVELKQNGIVIDQQKLRFGFRTVEIKTNGVFLNGKQIKLYGTNNHQDHAGVGTALPDYLQYYRIGLLKEMGVNAYRTSHNAPTPELLDACDSLGMLVMDEQRLLNSGAEYMDQFERLVKRDRSRTSVFMWSIGNEEGWIHTNSFGKRIAETFIAKQKQLDPTRTCTYAADLANVYRGVNEVIPVRSFNYRHFAVADYHKDHPNQPIIGTEMGSTVTTRGALVKDSIRAYVPDQDITAPWWASKAEDWWTLAATNDFWLGGFVWTGFDYRGEPTPYKWPNSNSHFGIMDMCGFPKNIYYYYQSWWTDKDVLHISPHWNHRNEWGQPKKQIDVWVNSNADNVELFLNGKSLGKKDMPRNSHLQWKVEFEPGKLEAVAYKKGKRLTSKVETTGAPVEVLLTPYKTTMLADGKDATVMNVTVVDREGREVPDANNMIYFKVEGDAKIIGVGNGDPSSHEADKCADGLWQRSLFNGKCQVIIQSGTKAGMFKVEASANNLFTGSTDVITVDPAKTGTITIDEKYKLKGEEAKSRVVDQMIGADISFLPELEARGMKFSDKAVTKDAIEIIKDHGINYVRLRIFHDPAQDSGYSPKKGFCNLDYTKQMAKRVKAAGLKLLLDFHYSDYWADPGKQYKPKAWKGLSFEELKKALYDYTKMVMEELKAQGTLPDMVQVGNEINHGIVWPDGNVANIDQLAQLLCAGTAAVKAVEPKTQMMLHVALGGQNNESVFFIDNMVARGVHFDVIGQSYYPKWHGTLADLENNLNDLVRRYNKDVIVVEYSALKEEVNKIAFSLPNGKGKGTCIWEPLSTWEKFFDNDRKSNKYLLLYDEMSKQYLNK</sequence>
<proteinExistence type="inferred from homology"/>
<dbReference type="InterPro" id="IPR036156">
    <property type="entry name" value="Beta-gal/glucu_dom_sf"/>
</dbReference>
<evidence type="ECO:0000256" key="4">
    <source>
        <dbReference type="ARBA" id="ARBA00023295"/>
    </source>
</evidence>
<dbReference type="Pfam" id="PF02837">
    <property type="entry name" value="Glyco_hydro_2_N"/>
    <property type="match status" value="1"/>
</dbReference>
<dbReference type="InterPro" id="IPR032311">
    <property type="entry name" value="DUF4982"/>
</dbReference>
<comment type="catalytic activity">
    <reaction evidence="5">
        <text>The enzyme specifically hydrolyzes (1-&gt;4)-beta-D-galactosidic linkages in type I arabinogalactans.</text>
        <dbReference type="EC" id="3.2.1.89"/>
    </reaction>
</comment>
<dbReference type="Gene3D" id="2.60.40.10">
    <property type="entry name" value="Immunoglobulins"/>
    <property type="match status" value="3"/>
</dbReference>
<name>A0A4Q1CDN7_9BACT</name>
<dbReference type="InterPro" id="IPR008979">
    <property type="entry name" value="Galactose-bd-like_sf"/>
</dbReference>
<dbReference type="InterPro" id="IPR006102">
    <property type="entry name" value="Ig-like_GH2"/>
</dbReference>
<dbReference type="PRINTS" id="PR00132">
    <property type="entry name" value="GLHYDRLASE2"/>
</dbReference>
<dbReference type="GO" id="GO:0031218">
    <property type="term" value="F:arabinogalactan endo-1,4-beta-galactosidase activity"/>
    <property type="evidence" value="ECO:0007669"/>
    <property type="project" value="UniProtKB-EC"/>
</dbReference>
<dbReference type="InterPro" id="IPR006103">
    <property type="entry name" value="Glyco_hydro_2_cat"/>
</dbReference>
<dbReference type="Gene3D" id="3.20.20.80">
    <property type="entry name" value="Glycosidases"/>
    <property type="match status" value="2"/>
</dbReference>
<dbReference type="InterPro" id="IPR017853">
    <property type="entry name" value="GH"/>
</dbReference>
<feature type="domain" description="Glycosyl hydrolases family 2 sugar binding" evidence="8">
    <location>
        <begin position="112"/>
        <end position="205"/>
    </location>
</feature>
<dbReference type="EC" id="3.2.1.89" evidence="5"/>
<dbReference type="SUPFAM" id="SSF49785">
    <property type="entry name" value="Galactose-binding domain-like"/>
    <property type="match status" value="1"/>
</dbReference>
<keyword evidence="5" id="KW-0732">Signal</keyword>
<dbReference type="Pfam" id="PF18565">
    <property type="entry name" value="Glyco_hydro2_C5"/>
    <property type="match status" value="1"/>
</dbReference>
<keyword evidence="3 5" id="KW-0378">Hydrolase</keyword>
<dbReference type="AlphaFoldDB" id="A0A4Q1CDN7"/>
<dbReference type="Pfam" id="PF00703">
    <property type="entry name" value="Glyco_hydro_2"/>
    <property type="match status" value="1"/>
</dbReference>
<evidence type="ECO:0000259" key="8">
    <source>
        <dbReference type="Pfam" id="PF02837"/>
    </source>
</evidence>
<comment type="similarity">
    <text evidence="2 5">Belongs to the glycosyl hydrolase 53 family.</text>
</comment>
<evidence type="ECO:0000256" key="5">
    <source>
        <dbReference type="RuleBase" id="RU361192"/>
    </source>
</evidence>
<dbReference type="SUPFAM" id="SSF51445">
    <property type="entry name" value="(Trans)glycosidases"/>
    <property type="match status" value="2"/>
</dbReference>
<feature type="domain" description="Glycoside hydrolase family 2 catalytic" evidence="7">
    <location>
        <begin position="407"/>
        <end position="518"/>
    </location>
</feature>
<reference evidence="11 12" key="1">
    <citation type="submission" date="2019-01" db="EMBL/GenBank/DDBJ databases">
        <title>Lacibacter sp. strain TTM-7.</title>
        <authorList>
            <person name="Chen W.-M."/>
        </authorList>
    </citation>
    <scope>NUCLEOTIDE SEQUENCE [LARGE SCALE GENOMIC DNA]</scope>
    <source>
        <strain evidence="11 12">TTM-7</strain>
    </source>
</reference>
<evidence type="ECO:0000259" key="6">
    <source>
        <dbReference type="Pfam" id="PF00703"/>
    </source>
</evidence>
<dbReference type="SUPFAM" id="SSF49303">
    <property type="entry name" value="beta-Galactosidase/glucuronidase domain"/>
    <property type="match status" value="1"/>
</dbReference>
<evidence type="ECO:0000313" key="11">
    <source>
        <dbReference type="EMBL" id="RXK57744.1"/>
    </source>
</evidence>
<evidence type="ECO:0000256" key="3">
    <source>
        <dbReference type="ARBA" id="ARBA00022801"/>
    </source>
</evidence>
<keyword evidence="4 5" id="KW-0326">Glycosidase</keyword>
<feature type="domain" description="Glycoside hydrolase family 2 immunoglobulin-like beta-sandwich" evidence="6">
    <location>
        <begin position="214"/>
        <end position="319"/>
    </location>
</feature>
<dbReference type="PANTHER" id="PTHR42732">
    <property type="entry name" value="BETA-GALACTOSIDASE"/>
    <property type="match status" value="1"/>
</dbReference>
<evidence type="ECO:0000259" key="9">
    <source>
        <dbReference type="Pfam" id="PF16355"/>
    </source>
</evidence>
<dbReference type="Pfam" id="PF16355">
    <property type="entry name" value="DUF4982"/>
    <property type="match status" value="1"/>
</dbReference>
<dbReference type="InterPro" id="IPR006101">
    <property type="entry name" value="Glyco_hydro_2"/>
</dbReference>
<evidence type="ECO:0000256" key="2">
    <source>
        <dbReference type="ARBA" id="ARBA00010687"/>
    </source>
</evidence>
<evidence type="ECO:0000256" key="1">
    <source>
        <dbReference type="ARBA" id="ARBA00007401"/>
    </source>
</evidence>
<dbReference type="InterPro" id="IPR006104">
    <property type="entry name" value="Glyco_hydro_2_N"/>
</dbReference>